<dbReference type="AlphaFoldDB" id="A0A6J1TPH6"/>
<evidence type="ECO:0000256" key="1">
    <source>
        <dbReference type="SAM" id="Coils"/>
    </source>
</evidence>
<protein>
    <submittedName>
        <fullName evidence="4">Uncharacterized protein LOC113217702 isoform X1</fullName>
    </submittedName>
</protein>
<feature type="coiled-coil region" evidence="1">
    <location>
        <begin position="47"/>
        <end position="98"/>
    </location>
</feature>
<evidence type="ECO:0000313" key="3">
    <source>
        <dbReference type="Proteomes" id="UP000504606"/>
    </source>
</evidence>
<name>A0A6J1TPH6_FRAOC</name>
<keyword evidence="2" id="KW-0472">Membrane</keyword>
<keyword evidence="3" id="KW-1185">Reference proteome</keyword>
<keyword evidence="1" id="KW-0175">Coiled coil</keyword>
<sequence length="194" mass="21053">MFGEDAAAAEAGPAGPPSALSLLAVLASAALCWVLYRVRMRQCEAVLDEMGVALENVRRTAAALETRRRVVKAAAVTAEKALKEYDEFLAMLRKIQEEGRPRPDLPVLRHQLDVETVRARVSMVQGSLLAMSQEVLSLGALPASVCPDSKGDVLSSLQKHRKSYTHMSEELLTLLDERVSEHVSDALFSAPGTT</sequence>
<organism evidence="3 4">
    <name type="scientific">Frankliniella occidentalis</name>
    <name type="common">Western flower thrips</name>
    <name type="synonym">Euthrips occidentalis</name>
    <dbReference type="NCBI Taxonomy" id="133901"/>
    <lineage>
        <taxon>Eukaryota</taxon>
        <taxon>Metazoa</taxon>
        <taxon>Ecdysozoa</taxon>
        <taxon>Arthropoda</taxon>
        <taxon>Hexapoda</taxon>
        <taxon>Insecta</taxon>
        <taxon>Pterygota</taxon>
        <taxon>Neoptera</taxon>
        <taxon>Paraneoptera</taxon>
        <taxon>Thysanoptera</taxon>
        <taxon>Terebrantia</taxon>
        <taxon>Thripoidea</taxon>
        <taxon>Thripidae</taxon>
        <taxon>Frankliniella</taxon>
    </lineage>
</organism>
<feature type="transmembrane region" description="Helical" evidence="2">
    <location>
        <begin position="19"/>
        <end position="36"/>
    </location>
</feature>
<accession>A0A6J1TPH6</accession>
<dbReference type="GeneID" id="113217702"/>
<dbReference type="RefSeq" id="XP_026293505.1">
    <property type="nucleotide sequence ID" value="XM_026437720.2"/>
</dbReference>
<evidence type="ECO:0000313" key="4">
    <source>
        <dbReference type="RefSeq" id="XP_026293505.1"/>
    </source>
</evidence>
<gene>
    <name evidence="4" type="primary">LOC113217702</name>
</gene>
<dbReference type="Proteomes" id="UP000504606">
    <property type="component" value="Unplaced"/>
</dbReference>
<reference evidence="4" key="1">
    <citation type="submission" date="2025-08" db="UniProtKB">
        <authorList>
            <consortium name="RefSeq"/>
        </authorList>
    </citation>
    <scope>IDENTIFICATION</scope>
    <source>
        <tissue evidence="4">Whole organism</tissue>
    </source>
</reference>
<evidence type="ECO:0000256" key="2">
    <source>
        <dbReference type="SAM" id="Phobius"/>
    </source>
</evidence>
<keyword evidence="2" id="KW-0812">Transmembrane</keyword>
<dbReference type="OrthoDB" id="10600593at2759"/>
<proteinExistence type="predicted"/>
<dbReference type="KEGG" id="foc:113217702"/>
<keyword evidence="2" id="KW-1133">Transmembrane helix</keyword>